<reference evidence="2" key="1">
    <citation type="submission" date="2021-02" db="EMBL/GenBank/DDBJ databases">
        <title>First Annotated Genome of the Yellow-green Alga Tribonema minus.</title>
        <authorList>
            <person name="Mahan K.M."/>
        </authorList>
    </citation>
    <scope>NUCLEOTIDE SEQUENCE</scope>
    <source>
        <strain evidence="2">UTEX B ZZ1240</strain>
    </source>
</reference>
<feature type="compositionally biased region" description="Low complexity" evidence="1">
    <location>
        <begin position="227"/>
        <end position="239"/>
    </location>
</feature>
<evidence type="ECO:0000313" key="2">
    <source>
        <dbReference type="EMBL" id="KAG5190787.1"/>
    </source>
</evidence>
<dbReference type="AlphaFoldDB" id="A0A835ZAI6"/>
<dbReference type="EMBL" id="JAFCMP010000028">
    <property type="protein sequence ID" value="KAG5190787.1"/>
    <property type="molecule type" value="Genomic_DNA"/>
</dbReference>
<keyword evidence="3" id="KW-1185">Reference proteome</keyword>
<organism evidence="2 3">
    <name type="scientific">Tribonema minus</name>
    <dbReference type="NCBI Taxonomy" id="303371"/>
    <lineage>
        <taxon>Eukaryota</taxon>
        <taxon>Sar</taxon>
        <taxon>Stramenopiles</taxon>
        <taxon>Ochrophyta</taxon>
        <taxon>PX clade</taxon>
        <taxon>Xanthophyceae</taxon>
        <taxon>Tribonematales</taxon>
        <taxon>Tribonemataceae</taxon>
        <taxon>Tribonema</taxon>
    </lineage>
</organism>
<comment type="caution">
    <text evidence="2">The sequence shown here is derived from an EMBL/GenBank/DDBJ whole genome shotgun (WGS) entry which is preliminary data.</text>
</comment>
<protein>
    <submittedName>
        <fullName evidence="2">Uncharacterized protein</fullName>
    </submittedName>
</protein>
<dbReference type="OrthoDB" id="45571at2759"/>
<gene>
    <name evidence="2" type="ORF">JKP88DRAFT_352559</name>
</gene>
<evidence type="ECO:0000256" key="1">
    <source>
        <dbReference type="SAM" id="MobiDB-lite"/>
    </source>
</evidence>
<dbReference type="PANTHER" id="PTHR35757:SF1">
    <property type="entry name" value="THERMOSOME SUBUNIT GAMMA"/>
    <property type="match status" value="1"/>
</dbReference>
<evidence type="ECO:0000313" key="3">
    <source>
        <dbReference type="Proteomes" id="UP000664859"/>
    </source>
</evidence>
<sequence>MADNADGDFEVDLISVVHLADPSYYHQLQADSAIYDRYLYELITSETSTAIGADGLRRVTADMQPTEGQVALARSYGLAPQMMCLDLRRHQHWVLADMSRERLQALQRESGEAVWGERLGIVEHMQEVGKALVVGRTADGRVLPKFFLTGGLNASALALRALMWLMPCPEAQVMLLDWARAWPAAGGVSAVLSAVIDRVLAGDIATAKKLAFAQQLVSGQRSGGGSTTSAAAASTSTSGGSSGGSGGGSADVLMTGRNAEVMRELRRSRLAGLQRVGVMYGCLHMRDLQERLRGELGMDRVGVRWVTAWDIPIGPATANQGRPAAEEARRWATVAGAALAYTAVGAWDWSDTFLHVSSELERGLSTDAAGAAAGAIGLYVLRHVYLYYGLAKW</sequence>
<dbReference type="Proteomes" id="UP000664859">
    <property type="component" value="Unassembled WGS sequence"/>
</dbReference>
<dbReference type="PANTHER" id="PTHR35757">
    <property type="entry name" value="THERMOSOME SUBUNIT GAMMA"/>
    <property type="match status" value="1"/>
</dbReference>
<accession>A0A835ZAI6</accession>
<name>A0A835ZAI6_9STRA</name>
<proteinExistence type="predicted"/>
<feature type="region of interest" description="Disordered" evidence="1">
    <location>
        <begin position="220"/>
        <end position="250"/>
    </location>
</feature>
<feature type="compositionally biased region" description="Gly residues" evidence="1">
    <location>
        <begin position="240"/>
        <end position="249"/>
    </location>
</feature>